<name>A0A543I6S7_9MICO</name>
<feature type="transmembrane region" description="Helical" evidence="18">
    <location>
        <begin position="109"/>
        <end position="130"/>
    </location>
</feature>
<sequence>MDFIGTILWPIRWAIELIIVGWHYLFTFIGLDPNVGITWVLSIVGLVVVVRAALIPLFVKQIKSQRRMMEISPKLKKIQDKYKGKKDQFSREAMSRETMAMYKENGTSPFSSCMPILVQMPIFFGLFSVLRNASDDKAGVGLLTQNLAHSFANAEILGAPLNATFMDALNNGPWQVMVIAATLVILMTASQFYTQLQITSKNVSDETKESPMYKQQRILLYIIPFMFVFSGVAFPLGLNFYWFTSNVWAMVQQFIIIRQMPTPGSEAYRLRQQRLERKGKLEVTDEGTETSGQGPRSNQRQQPMNSKRAKKKNPGSTGPNS</sequence>
<dbReference type="GO" id="GO:0051205">
    <property type="term" value="P:protein insertion into membrane"/>
    <property type="evidence" value="ECO:0007669"/>
    <property type="project" value="TreeGrafter"/>
</dbReference>
<evidence type="ECO:0000259" key="19">
    <source>
        <dbReference type="Pfam" id="PF02096"/>
    </source>
</evidence>
<dbReference type="GO" id="GO:0032977">
    <property type="term" value="F:membrane insertase activity"/>
    <property type="evidence" value="ECO:0007669"/>
    <property type="project" value="InterPro"/>
</dbReference>
<evidence type="ECO:0000256" key="13">
    <source>
        <dbReference type="ARBA" id="ARBA00031538"/>
    </source>
</evidence>
<dbReference type="PANTHER" id="PTHR12428">
    <property type="entry name" value="OXA1"/>
    <property type="match status" value="1"/>
</dbReference>
<evidence type="ECO:0000256" key="1">
    <source>
        <dbReference type="ARBA" id="ARBA00004651"/>
    </source>
</evidence>
<keyword evidence="5" id="KW-1003">Cell membrane</keyword>
<dbReference type="GO" id="GO:0005886">
    <property type="term" value="C:plasma membrane"/>
    <property type="evidence" value="ECO:0007669"/>
    <property type="project" value="UniProtKB-SubCell"/>
</dbReference>
<dbReference type="EMBL" id="VFPN01000001">
    <property type="protein sequence ID" value="TQM66312.1"/>
    <property type="molecule type" value="Genomic_DNA"/>
</dbReference>
<dbReference type="AlphaFoldDB" id="A0A543I6S7"/>
<accession>A0A543I6S7</accession>
<comment type="similarity">
    <text evidence="2">Belongs to the OXA1/ALB3/YidC family. Type 1 subfamily.</text>
</comment>
<keyword evidence="8 18" id="KW-1133">Transmembrane helix</keyword>
<evidence type="ECO:0000256" key="3">
    <source>
        <dbReference type="ARBA" id="ARBA00015325"/>
    </source>
</evidence>
<feature type="compositionally biased region" description="Polar residues" evidence="17">
    <location>
        <begin position="289"/>
        <end position="305"/>
    </location>
</feature>
<gene>
    <name evidence="20" type="ORF">FB466_1149</name>
</gene>
<evidence type="ECO:0000256" key="16">
    <source>
        <dbReference type="RuleBase" id="RU003945"/>
    </source>
</evidence>
<comment type="function">
    <text evidence="11">Required for the insertion and/or proper folding and/or complex formation of integral membrane proteins into the membrane. Involved in integration of membrane proteins that insert both dependently and independently of the Sec translocase complex, as well as at least some lipoproteins. Aids folding of multispanning membrane proteins.</text>
</comment>
<comment type="subcellular location">
    <subcellularLocation>
        <location evidence="1">Cell membrane</location>
        <topology evidence="1">Multi-pass membrane protein</topology>
    </subcellularLocation>
    <subcellularLocation>
        <location evidence="16">Membrane</location>
        <topology evidence="16">Multi-pass membrane protein</topology>
    </subcellularLocation>
</comment>
<dbReference type="Proteomes" id="UP000318331">
    <property type="component" value="Unassembled WGS sequence"/>
</dbReference>
<feature type="transmembrane region" description="Helical" evidence="18">
    <location>
        <begin position="12"/>
        <end position="31"/>
    </location>
</feature>
<keyword evidence="21" id="KW-1185">Reference proteome</keyword>
<protein>
    <recommendedName>
        <fullName evidence="3">Membrane protein insertase YidC</fullName>
    </recommendedName>
    <alternativeName>
        <fullName evidence="15">Foldase YidC</fullName>
    </alternativeName>
    <alternativeName>
        <fullName evidence="14">Membrane integrase YidC</fullName>
    </alternativeName>
    <alternativeName>
        <fullName evidence="13">Membrane protein YidC</fullName>
    </alternativeName>
</protein>
<dbReference type="NCBIfam" id="NF002350">
    <property type="entry name" value="PRK01315.1"/>
    <property type="match status" value="1"/>
</dbReference>
<keyword evidence="4" id="KW-0813">Transport</keyword>
<reference evidence="20 21" key="1">
    <citation type="submission" date="2019-06" db="EMBL/GenBank/DDBJ databases">
        <title>Sequencing the genomes of 1000 actinobacteria strains.</title>
        <authorList>
            <person name="Klenk H.-P."/>
        </authorList>
    </citation>
    <scope>NUCLEOTIDE SEQUENCE [LARGE SCALE GENOMIC DNA]</scope>
    <source>
        <strain evidence="20 21">DSM 18031</strain>
    </source>
</reference>
<evidence type="ECO:0000256" key="6">
    <source>
        <dbReference type="ARBA" id="ARBA00022692"/>
    </source>
</evidence>
<feature type="transmembrane region" description="Helical" evidence="18">
    <location>
        <begin position="174"/>
        <end position="193"/>
    </location>
</feature>
<dbReference type="OrthoDB" id="9780552at2"/>
<feature type="transmembrane region" description="Helical" evidence="18">
    <location>
        <begin position="37"/>
        <end position="59"/>
    </location>
</feature>
<comment type="caution">
    <text evidence="20">The sequence shown here is derived from an EMBL/GenBank/DDBJ whole genome shotgun (WGS) entry which is preliminary data.</text>
</comment>
<keyword evidence="10" id="KW-0143">Chaperone</keyword>
<feature type="region of interest" description="Disordered" evidence="17">
    <location>
        <begin position="278"/>
        <end position="321"/>
    </location>
</feature>
<evidence type="ECO:0000256" key="18">
    <source>
        <dbReference type="SAM" id="Phobius"/>
    </source>
</evidence>
<evidence type="ECO:0000256" key="17">
    <source>
        <dbReference type="SAM" id="MobiDB-lite"/>
    </source>
</evidence>
<proteinExistence type="inferred from homology"/>
<evidence type="ECO:0000256" key="12">
    <source>
        <dbReference type="ARBA" id="ARBA00026028"/>
    </source>
</evidence>
<dbReference type="RefSeq" id="WP_141916510.1">
    <property type="nucleotide sequence ID" value="NZ_BAAAYS010000017.1"/>
</dbReference>
<dbReference type="NCBIfam" id="TIGR03592">
    <property type="entry name" value="yidC_oxa1_cterm"/>
    <property type="match status" value="1"/>
</dbReference>
<dbReference type="Pfam" id="PF02096">
    <property type="entry name" value="60KD_IMP"/>
    <property type="match status" value="1"/>
</dbReference>
<evidence type="ECO:0000256" key="8">
    <source>
        <dbReference type="ARBA" id="ARBA00022989"/>
    </source>
</evidence>
<feature type="domain" description="Membrane insertase YidC/Oxa/ALB C-terminal" evidence="19">
    <location>
        <begin position="39"/>
        <end position="257"/>
    </location>
</feature>
<organism evidence="20 21">
    <name type="scientific">Klugiella xanthotipulae</name>
    <dbReference type="NCBI Taxonomy" id="244735"/>
    <lineage>
        <taxon>Bacteria</taxon>
        <taxon>Bacillati</taxon>
        <taxon>Actinomycetota</taxon>
        <taxon>Actinomycetes</taxon>
        <taxon>Micrococcales</taxon>
        <taxon>Microbacteriaceae</taxon>
        <taxon>Klugiella</taxon>
    </lineage>
</organism>
<evidence type="ECO:0000313" key="21">
    <source>
        <dbReference type="Proteomes" id="UP000318331"/>
    </source>
</evidence>
<evidence type="ECO:0000256" key="11">
    <source>
        <dbReference type="ARBA" id="ARBA00025034"/>
    </source>
</evidence>
<dbReference type="InterPro" id="IPR001708">
    <property type="entry name" value="YidC/ALB3/OXA1/COX18"/>
</dbReference>
<evidence type="ECO:0000256" key="10">
    <source>
        <dbReference type="ARBA" id="ARBA00023186"/>
    </source>
</evidence>
<evidence type="ECO:0000256" key="7">
    <source>
        <dbReference type="ARBA" id="ARBA00022927"/>
    </source>
</evidence>
<evidence type="ECO:0000256" key="9">
    <source>
        <dbReference type="ARBA" id="ARBA00023136"/>
    </source>
</evidence>
<feature type="transmembrane region" description="Helical" evidence="18">
    <location>
        <begin position="218"/>
        <end position="243"/>
    </location>
</feature>
<dbReference type="InterPro" id="IPR028055">
    <property type="entry name" value="YidC/Oxa/ALB_C"/>
</dbReference>
<dbReference type="InterPro" id="IPR047196">
    <property type="entry name" value="YidC_ALB_C"/>
</dbReference>
<evidence type="ECO:0000256" key="14">
    <source>
        <dbReference type="ARBA" id="ARBA00033245"/>
    </source>
</evidence>
<dbReference type="CDD" id="cd20070">
    <property type="entry name" value="5TM_YidC_Alb3"/>
    <property type="match status" value="1"/>
</dbReference>
<dbReference type="PANTHER" id="PTHR12428:SF65">
    <property type="entry name" value="CYTOCHROME C OXIDASE ASSEMBLY PROTEIN COX18, MITOCHONDRIAL"/>
    <property type="match status" value="1"/>
</dbReference>
<evidence type="ECO:0000256" key="5">
    <source>
        <dbReference type="ARBA" id="ARBA00022475"/>
    </source>
</evidence>
<keyword evidence="6 16" id="KW-0812">Transmembrane</keyword>
<keyword evidence="9 18" id="KW-0472">Membrane</keyword>
<evidence type="ECO:0000313" key="20">
    <source>
        <dbReference type="EMBL" id="TQM66312.1"/>
    </source>
</evidence>
<comment type="subunit">
    <text evidence="12">Interacts with the Sec translocase complex via SecD. Specifically interacts with transmembrane segments of nascent integral membrane proteins during membrane integration.</text>
</comment>
<keyword evidence="7" id="KW-0653">Protein transport</keyword>
<evidence type="ECO:0000256" key="15">
    <source>
        <dbReference type="ARBA" id="ARBA00033342"/>
    </source>
</evidence>
<dbReference type="GO" id="GO:0015031">
    <property type="term" value="P:protein transport"/>
    <property type="evidence" value="ECO:0007669"/>
    <property type="project" value="UniProtKB-KW"/>
</dbReference>
<evidence type="ECO:0000256" key="4">
    <source>
        <dbReference type="ARBA" id="ARBA00022448"/>
    </source>
</evidence>
<evidence type="ECO:0000256" key="2">
    <source>
        <dbReference type="ARBA" id="ARBA00010527"/>
    </source>
</evidence>